<accession>D5MMB6</accession>
<dbReference type="NCBIfam" id="TIGR01656">
    <property type="entry name" value="Histidinol-ppas"/>
    <property type="match status" value="1"/>
</dbReference>
<protein>
    <recommendedName>
        <fullName evidence="6 7">D,D-heptose 1,7-bisphosphate phosphatase</fullName>
        <ecNumber evidence="7">3.1.3.-</ecNumber>
    </recommendedName>
</protein>
<feature type="binding site" evidence="10">
    <location>
        <position position="12"/>
    </location>
    <ligand>
        <name>Mg(2+)</name>
        <dbReference type="ChEBI" id="CHEBI:18420"/>
    </ligand>
</feature>
<dbReference type="HOGENOM" id="CLU_085077_2_2_0"/>
<dbReference type="CDD" id="cd07503">
    <property type="entry name" value="HAD_HisB-N"/>
    <property type="match status" value="1"/>
</dbReference>
<keyword evidence="10" id="KW-0862">Zinc</keyword>
<feature type="binding site" evidence="10">
    <location>
        <position position="102"/>
    </location>
    <ligand>
        <name>Zn(2+)</name>
        <dbReference type="ChEBI" id="CHEBI:29105"/>
    </ligand>
</feature>
<evidence type="ECO:0000256" key="4">
    <source>
        <dbReference type="ARBA" id="ARBA00022801"/>
    </source>
</evidence>
<evidence type="ECO:0000313" key="12">
    <source>
        <dbReference type="Proteomes" id="UP000006898"/>
    </source>
</evidence>
<sequence length="187" mass="20265">MKEQLRRAVFLDRDGVLNRAIVKNGTPHPPATLAELEIVPDASKALEALRAAGFLLIGVTNQPDVARGTQRREVVEAINAALLAVLPLQEMLVCYHDDQDGCDCRKPLPGLLIQAAARYGIDLPLSFMIGDRWKDVETGRRAGCTTVLIGCGYEEMRPDIASDYTAHSLSEAAVRILSRSNAEGGTV</sequence>
<keyword evidence="2 7" id="KW-0963">Cytoplasm</keyword>
<feature type="site" description="Contributes to substrate recognition" evidence="9">
    <location>
        <position position="105"/>
    </location>
</feature>
<dbReference type="eggNOG" id="COG0241">
    <property type="taxonomic scope" value="Bacteria"/>
</dbReference>
<feature type="binding site" evidence="10">
    <location>
        <position position="14"/>
    </location>
    <ligand>
        <name>Mg(2+)</name>
        <dbReference type="ChEBI" id="CHEBI:18420"/>
    </ligand>
</feature>
<dbReference type="InterPro" id="IPR006543">
    <property type="entry name" value="Histidinol-phos"/>
</dbReference>
<feature type="binding site" evidence="10">
    <location>
        <position position="94"/>
    </location>
    <ligand>
        <name>Zn(2+)</name>
        <dbReference type="ChEBI" id="CHEBI:29105"/>
    </ligand>
</feature>
<comment type="cofactor">
    <cofactor evidence="10">
        <name>Mg(2+)</name>
        <dbReference type="ChEBI" id="CHEBI:18420"/>
    </cofactor>
</comment>
<dbReference type="EC" id="3.1.3.-" evidence="7"/>
<dbReference type="GO" id="GO:0005975">
    <property type="term" value="P:carbohydrate metabolic process"/>
    <property type="evidence" value="ECO:0007669"/>
    <property type="project" value="InterPro"/>
</dbReference>
<feature type="site" description="Stabilizes the phosphoryl group" evidence="9">
    <location>
        <position position="106"/>
    </location>
</feature>
<dbReference type="InterPro" id="IPR004446">
    <property type="entry name" value="Heptose_bisP_phosphatase"/>
</dbReference>
<feature type="active site" description="Nucleophile" evidence="8">
    <location>
        <position position="12"/>
    </location>
</feature>
<dbReference type="PATRIC" id="fig|671143.5.peg.822"/>
<dbReference type="InterPro" id="IPR006549">
    <property type="entry name" value="HAD-SF_hydro_IIIA"/>
</dbReference>
<dbReference type="EMBL" id="FP565575">
    <property type="protein sequence ID" value="CBE68002.1"/>
    <property type="molecule type" value="Genomic_DNA"/>
</dbReference>
<dbReference type="Pfam" id="PF13242">
    <property type="entry name" value="Hydrolase_like"/>
    <property type="match status" value="1"/>
</dbReference>
<dbReference type="PIRSF" id="PIRSF004682">
    <property type="entry name" value="GmhB"/>
    <property type="match status" value="1"/>
</dbReference>
<feature type="site" description="Stabilizes the phosphoryl group" evidence="9">
    <location>
        <position position="60"/>
    </location>
</feature>
<name>D5MMB6_METO1</name>
<gene>
    <name evidence="11" type="ORF">DAMO_0941</name>
</gene>
<organism evidence="11 12">
    <name type="scientific">Methylomirabilis oxygeniifera</name>
    <dbReference type="NCBI Taxonomy" id="671143"/>
    <lineage>
        <taxon>Bacteria</taxon>
        <taxon>Candidatus Methylomirabilota</taxon>
        <taxon>Candidatus Methylomirabilia</taxon>
        <taxon>Candidatus Methylomirabilales</taxon>
        <taxon>Candidatus Methylomirabilaceae</taxon>
        <taxon>Candidatus Methylomirabilis</taxon>
    </lineage>
</organism>
<dbReference type="Gene3D" id="3.40.50.1000">
    <property type="entry name" value="HAD superfamily/HAD-like"/>
    <property type="match status" value="1"/>
</dbReference>
<reference evidence="11 12" key="1">
    <citation type="journal article" date="2010" name="Nature">
        <title>Nitrite-driven anaerobic methane oxidation by oxygenic bacteria.</title>
        <authorList>
            <person name="Ettwig K.F."/>
            <person name="Butler M.K."/>
            <person name="Le Paslier D."/>
            <person name="Pelletier E."/>
            <person name="Mangenot S."/>
            <person name="Kuypers M.M.M."/>
            <person name="Schreiber F."/>
            <person name="Dutilh B.E."/>
            <person name="Zedelius J."/>
            <person name="de Beer D."/>
            <person name="Gloerich J."/>
            <person name="Wessels H.J.C.T."/>
            <person name="van Allen T."/>
            <person name="Luesken F."/>
            <person name="Wu M."/>
            <person name="van de Pas-Schoonen K.T."/>
            <person name="Op den Camp H.J.M."/>
            <person name="Janssen-Megens E.M."/>
            <person name="Francoijs K-J."/>
            <person name="Stunnenberg H."/>
            <person name="Weissenbach J."/>
            <person name="Jetten M.S.M."/>
            <person name="Strous M."/>
        </authorList>
    </citation>
    <scope>NUCLEOTIDE SEQUENCE [LARGE SCALE GENOMIC DNA]</scope>
</reference>
<dbReference type="PANTHER" id="PTHR42891:SF1">
    <property type="entry name" value="D-GLYCERO-BETA-D-MANNO-HEPTOSE-1,7-BISPHOSPHATE 7-PHOSPHATASE"/>
    <property type="match status" value="1"/>
</dbReference>
<comment type="cofactor">
    <cofactor evidence="10">
        <name>Zn(2+)</name>
        <dbReference type="ChEBI" id="CHEBI:29105"/>
    </cofactor>
</comment>
<dbReference type="KEGG" id="mox:DAMO_0941"/>
<feature type="binding site" evidence="10">
    <location>
        <position position="104"/>
    </location>
    <ligand>
        <name>Zn(2+)</name>
        <dbReference type="ChEBI" id="CHEBI:29105"/>
    </ligand>
</feature>
<dbReference type="NCBIfam" id="TIGR01662">
    <property type="entry name" value="HAD-SF-IIIA"/>
    <property type="match status" value="1"/>
</dbReference>
<evidence type="ECO:0000313" key="11">
    <source>
        <dbReference type="EMBL" id="CBE68002.1"/>
    </source>
</evidence>
<keyword evidence="10" id="KW-0460">Magnesium</keyword>
<evidence type="ECO:0000256" key="1">
    <source>
        <dbReference type="ARBA" id="ARBA00004496"/>
    </source>
</evidence>
<evidence type="ECO:0000256" key="2">
    <source>
        <dbReference type="ARBA" id="ARBA00022490"/>
    </source>
</evidence>
<dbReference type="GO" id="GO:0046872">
    <property type="term" value="F:metal ion binding"/>
    <property type="evidence" value="ECO:0007669"/>
    <property type="project" value="UniProtKB-KW"/>
</dbReference>
<evidence type="ECO:0000256" key="3">
    <source>
        <dbReference type="ARBA" id="ARBA00022723"/>
    </source>
</evidence>
<keyword evidence="4 7" id="KW-0378">Hydrolase</keyword>
<proteinExistence type="inferred from homology"/>
<evidence type="ECO:0000256" key="6">
    <source>
        <dbReference type="ARBA" id="ARBA00031828"/>
    </source>
</evidence>
<dbReference type="AlphaFoldDB" id="D5MMB6"/>
<evidence type="ECO:0000256" key="10">
    <source>
        <dbReference type="PIRSR" id="PIRSR004682-4"/>
    </source>
</evidence>
<feature type="binding site" evidence="10">
    <location>
        <position position="96"/>
    </location>
    <ligand>
        <name>Zn(2+)</name>
        <dbReference type="ChEBI" id="CHEBI:29105"/>
    </ligand>
</feature>
<keyword evidence="5 7" id="KW-0119">Carbohydrate metabolism</keyword>
<dbReference type="GO" id="GO:0016791">
    <property type="term" value="F:phosphatase activity"/>
    <property type="evidence" value="ECO:0007669"/>
    <property type="project" value="InterPro"/>
</dbReference>
<evidence type="ECO:0000256" key="7">
    <source>
        <dbReference type="PIRNR" id="PIRNR004682"/>
    </source>
</evidence>
<dbReference type="SUPFAM" id="SSF56784">
    <property type="entry name" value="HAD-like"/>
    <property type="match status" value="1"/>
</dbReference>
<evidence type="ECO:0000256" key="5">
    <source>
        <dbReference type="ARBA" id="ARBA00023277"/>
    </source>
</evidence>
<dbReference type="InterPro" id="IPR023214">
    <property type="entry name" value="HAD_sf"/>
</dbReference>
<feature type="active site" description="Proton donor" evidence="8">
    <location>
        <position position="14"/>
    </location>
</feature>
<comment type="similarity">
    <text evidence="7">Belongs to the gmhB family.</text>
</comment>
<dbReference type="STRING" id="671143.DAMO_0941"/>
<comment type="subcellular location">
    <subcellularLocation>
        <location evidence="1 7">Cytoplasm</location>
    </subcellularLocation>
</comment>
<feature type="binding site" evidence="10">
    <location>
        <position position="131"/>
    </location>
    <ligand>
        <name>Mg(2+)</name>
        <dbReference type="ChEBI" id="CHEBI:18420"/>
    </ligand>
</feature>
<evidence type="ECO:0000256" key="8">
    <source>
        <dbReference type="PIRSR" id="PIRSR004682-1"/>
    </source>
</evidence>
<dbReference type="PANTHER" id="PTHR42891">
    <property type="entry name" value="D-GLYCERO-BETA-D-MANNO-HEPTOSE-1,7-BISPHOSPHATE 7-PHOSPHATASE"/>
    <property type="match status" value="1"/>
</dbReference>
<dbReference type="GO" id="GO:0005737">
    <property type="term" value="C:cytoplasm"/>
    <property type="evidence" value="ECO:0007669"/>
    <property type="project" value="UniProtKB-SubCell"/>
</dbReference>
<dbReference type="Proteomes" id="UP000006898">
    <property type="component" value="Chromosome"/>
</dbReference>
<dbReference type="InterPro" id="IPR036412">
    <property type="entry name" value="HAD-like_sf"/>
</dbReference>
<keyword evidence="3 10" id="KW-0479">Metal-binding</keyword>
<evidence type="ECO:0000256" key="9">
    <source>
        <dbReference type="PIRSR" id="PIRSR004682-3"/>
    </source>
</evidence>